<reference evidence="2 3" key="1">
    <citation type="submission" date="2021-12" db="EMBL/GenBank/DDBJ databases">
        <title>Genome sequencing of bacteria with rrn-lacking chromosome and rrn-plasmid.</title>
        <authorList>
            <person name="Anda M."/>
            <person name="Iwasaki W."/>
        </authorList>
    </citation>
    <scope>NUCLEOTIDE SEQUENCE [LARGE SCALE GENOMIC DNA]</scope>
    <source>
        <strain evidence="2 3">NBRC 15940</strain>
    </source>
</reference>
<evidence type="ECO:0000313" key="3">
    <source>
        <dbReference type="Proteomes" id="UP001310022"/>
    </source>
</evidence>
<protein>
    <recommendedName>
        <fullName evidence="1">Beta-lactamase-related domain-containing protein</fullName>
    </recommendedName>
</protein>
<name>A0AAN4W4L6_9BACT</name>
<dbReference type="RefSeq" id="WP_338239608.1">
    <property type="nucleotide sequence ID" value="NZ_BQKE01000006.1"/>
</dbReference>
<organism evidence="2 3">
    <name type="scientific">Persicobacter diffluens</name>
    <dbReference type="NCBI Taxonomy" id="981"/>
    <lineage>
        <taxon>Bacteria</taxon>
        <taxon>Pseudomonadati</taxon>
        <taxon>Bacteroidota</taxon>
        <taxon>Cytophagia</taxon>
        <taxon>Cytophagales</taxon>
        <taxon>Persicobacteraceae</taxon>
        <taxon>Persicobacter</taxon>
    </lineage>
</organism>
<dbReference type="Proteomes" id="UP001310022">
    <property type="component" value="Unassembled WGS sequence"/>
</dbReference>
<keyword evidence="3" id="KW-1185">Reference proteome</keyword>
<evidence type="ECO:0000313" key="2">
    <source>
        <dbReference type="EMBL" id="GJM64548.1"/>
    </source>
</evidence>
<dbReference type="AlphaFoldDB" id="A0AAN4W4L6"/>
<evidence type="ECO:0000259" key="1">
    <source>
        <dbReference type="Pfam" id="PF00144"/>
    </source>
</evidence>
<dbReference type="EMBL" id="BQKE01000006">
    <property type="protein sequence ID" value="GJM64548.1"/>
    <property type="molecule type" value="Genomic_DNA"/>
</dbReference>
<accession>A0AAN4W4L6</accession>
<dbReference type="InterPro" id="IPR050789">
    <property type="entry name" value="Diverse_Enzym_Activities"/>
</dbReference>
<comment type="caution">
    <text evidence="2">The sequence shown here is derived from an EMBL/GenBank/DDBJ whole genome shotgun (WGS) entry which is preliminary data.</text>
</comment>
<dbReference type="PANTHER" id="PTHR43283">
    <property type="entry name" value="BETA-LACTAMASE-RELATED"/>
    <property type="match status" value="1"/>
</dbReference>
<dbReference type="Gene3D" id="3.40.710.10">
    <property type="entry name" value="DD-peptidase/beta-lactamase superfamily"/>
    <property type="match status" value="1"/>
</dbReference>
<feature type="domain" description="Beta-lactamase-related" evidence="1">
    <location>
        <begin position="122"/>
        <end position="423"/>
    </location>
</feature>
<gene>
    <name evidence="2" type="ORF">PEDI_51000</name>
</gene>
<dbReference type="SUPFAM" id="SSF56601">
    <property type="entry name" value="beta-lactamase/transpeptidase-like"/>
    <property type="match status" value="1"/>
</dbReference>
<dbReference type="InterPro" id="IPR012338">
    <property type="entry name" value="Beta-lactam/transpept-like"/>
</dbReference>
<dbReference type="Pfam" id="PF00144">
    <property type="entry name" value="Beta-lactamase"/>
    <property type="match status" value="1"/>
</dbReference>
<sequence>MLNRLKITGLLFILSIQIKPIMAQELQPISKYKKSFTQEESKQFKNEANLGEWLSGGDASAWVNLRPAEAFPATAVLPNRLPAQPFPKAIIPEIGKIEAPTDEFGTISLDEFMAHPKNRTQGYLVVHKGEVVYESYPGMNPTDNHIWMSCAKTIPGLVIELLIDEGKINENDPIGKYVAAFKGTAWENIRVVDVMDMTTGLNIQEEIEGVSYGPGSIANRMLAAEFGMESDGKMETMVGVLQDAKKDYEPGTQFDYASVATQALVLLGESVMDVRWSEYVDQHIWSKMYVESPLLVHTTPDGYAIGHGMISSRISDFARFGMLYTPSWDKVSNERVVTPKILERIQKGTRSNEFYRKGYGPNIMDHLGDDQMVSNARQWDAVWEDGDLYKAGFQNQCLYVSPSRDLVIVIYSTSNDRSSTRYARRIATSGLFEE</sequence>
<dbReference type="InterPro" id="IPR001466">
    <property type="entry name" value="Beta-lactam-related"/>
</dbReference>
<dbReference type="PANTHER" id="PTHR43283:SF7">
    <property type="entry name" value="BETA-LACTAMASE-RELATED DOMAIN-CONTAINING PROTEIN"/>
    <property type="match status" value="1"/>
</dbReference>
<proteinExistence type="predicted"/>